<dbReference type="GO" id="GO:0006355">
    <property type="term" value="P:regulation of DNA-templated transcription"/>
    <property type="evidence" value="ECO:0007669"/>
    <property type="project" value="UniProtKB-ARBA"/>
</dbReference>
<dbReference type="CDD" id="cd00090">
    <property type="entry name" value="HTH_ARSR"/>
    <property type="match status" value="1"/>
</dbReference>
<dbReference type="InterPro" id="IPR011008">
    <property type="entry name" value="Dimeric_a/b-barrel"/>
</dbReference>
<keyword evidence="3" id="KW-0804">Transcription</keyword>
<dbReference type="InterPro" id="IPR000485">
    <property type="entry name" value="AsnC-type_HTH_dom"/>
</dbReference>
<dbReference type="PANTHER" id="PTHR30154:SF34">
    <property type="entry name" value="TRANSCRIPTIONAL REGULATOR AZLB"/>
    <property type="match status" value="1"/>
</dbReference>
<dbReference type="GO" id="GO:0043200">
    <property type="term" value="P:response to amino acid"/>
    <property type="evidence" value="ECO:0007669"/>
    <property type="project" value="TreeGrafter"/>
</dbReference>
<dbReference type="SUPFAM" id="SSF46785">
    <property type="entry name" value="Winged helix' DNA-binding domain"/>
    <property type="match status" value="1"/>
</dbReference>
<dbReference type="AlphaFoldDB" id="A0A501PHP6"/>
<comment type="caution">
    <text evidence="5">The sequence shown here is derived from an EMBL/GenBank/DDBJ whole genome shotgun (WGS) entry which is preliminary data.</text>
</comment>
<evidence type="ECO:0000256" key="3">
    <source>
        <dbReference type="ARBA" id="ARBA00023163"/>
    </source>
</evidence>
<gene>
    <name evidence="5" type="ORF">FIV46_10675</name>
</gene>
<proteinExistence type="predicted"/>
<dbReference type="Gene3D" id="3.30.70.920">
    <property type="match status" value="1"/>
</dbReference>
<dbReference type="EMBL" id="VFIY01000013">
    <property type="protein sequence ID" value="TPD59542.1"/>
    <property type="molecule type" value="Genomic_DNA"/>
</dbReference>
<dbReference type="Gene3D" id="1.10.10.10">
    <property type="entry name" value="Winged helix-like DNA-binding domain superfamily/Winged helix DNA-binding domain"/>
    <property type="match status" value="1"/>
</dbReference>
<dbReference type="RefSeq" id="WP_139940918.1">
    <property type="nucleotide sequence ID" value="NZ_JBHSYP010000003.1"/>
</dbReference>
<dbReference type="PRINTS" id="PR00033">
    <property type="entry name" value="HTHASNC"/>
</dbReference>
<keyword evidence="6" id="KW-1185">Reference proteome</keyword>
<dbReference type="GO" id="GO:0005829">
    <property type="term" value="C:cytosol"/>
    <property type="evidence" value="ECO:0007669"/>
    <property type="project" value="TreeGrafter"/>
</dbReference>
<evidence type="ECO:0000259" key="4">
    <source>
        <dbReference type="PROSITE" id="PS50956"/>
    </source>
</evidence>
<dbReference type="InterPro" id="IPR019888">
    <property type="entry name" value="Tscrpt_reg_AsnC-like"/>
</dbReference>
<name>A0A501PHP6_9PROT</name>
<evidence type="ECO:0000256" key="1">
    <source>
        <dbReference type="ARBA" id="ARBA00023015"/>
    </source>
</evidence>
<feature type="domain" description="HTH asnC-type" evidence="4">
    <location>
        <begin position="4"/>
        <end position="69"/>
    </location>
</feature>
<reference evidence="6" key="1">
    <citation type="submission" date="2019-06" db="EMBL/GenBank/DDBJ databases">
        <title>The complete genome of Emcibacter congregatus ZYLT.</title>
        <authorList>
            <person name="Zhao Z."/>
        </authorList>
    </citation>
    <scope>NUCLEOTIDE SEQUENCE [LARGE SCALE GENOMIC DNA]</scope>
    <source>
        <strain evidence="6">MCCC 1A06723</strain>
    </source>
</reference>
<dbReference type="GO" id="GO:0043565">
    <property type="term" value="F:sequence-specific DNA binding"/>
    <property type="evidence" value="ECO:0007669"/>
    <property type="project" value="InterPro"/>
</dbReference>
<dbReference type="Pfam" id="PF01037">
    <property type="entry name" value="AsnC_trans_reg"/>
    <property type="match status" value="1"/>
</dbReference>
<keyword evidence="1" id="KW-0805">Transcription regulation</keyword>
<dbReference type="InterPro" id="IPR036390">
    <property type="entry name" value="WH_DNA-bd_sf"/>
</dbReference>
<dbReference type="OrthoDB" id="9813313at2"/>
<dbReference type="InterPro" id="IPR019887">
    <property type="entry name" value="Tscrpt_reg_AsnC/Lrp_C"/>
</dbReference>
<dbReference type="InterPro" id="IPR011991">
    <property type="entry name" value="ArsR-like_HTH"/>
</dbReference>
<keyword evidence="2" id="KW-0238">DNA-binding</keyword>
<sequence length="156" mass="17764">MKKLDAIDRKILDILTHEGRISWRDLADKISLSLTPTLRRVRQMEEDGIITGYRAELNDSLFRGSMGVMISITLDRQVDEVLHVFEQAVSDIPEVVDGHLMSGKADYMLHAYVNDLDHYRELLSVLTKLKGIAHIESSFVLNTFKLQSKPVLTVEI</sequence>
<accession>A0A501PHP6</accession>
<evidence type="ECO:0000256" key="2">
    <source>
        <dbReference type="ARBA" id="ARBA00023125"/>
    </source>
</evidence>
<evidence type="ECO:0000313" key="5">
    <source>
        <dbReference type="EMBL" id="TPD59542.1"/>
    </source>
</evidence>
<dbReference type="InterPro" id="IPR036388">
    <property type="entry name" value="WH-like_DNA-bd_sf"/>
</dbReference>
<organism evidence="5 6">
    <name type="scientific">Emcibacter nanhaiensis</name>
    <dbReference type="NCBI Taxonomy" id="1505037"/>
    <lineage>
        <taxon>Bacteria</taxon>
        <taxon>Pseudomonadati</taxon>
        <taxon>Pseudomonadota</taxon>
        <taxon>Alphaproteobacteria</taxon>
        <taxon>Emcibacterales</taxon>
        <taxon>Emcibacteraceae</taxon>
        <taxon>Emcibacter</taxon>
    </lineage>
</organism>
<dbReference type="Pfam" id="PF13412">
    <property type="entry name" value="HTH_24"/>
    <property type="match status" value="1"/>
</dbReference>
<dbReference type="SUPFAM" id="SSF54909">
    <property type="entry name" value="Dimeric alpha+beta barrel"/>
    <property type="match status" value="1"/>
</dbReference>
<protein>
    <submittedName>
        <fullName evidence="5">Lrp/AsnC family transcriptional regulator</fullName>
    </submittedName>
</protein>
<dbReference type="PANTHER" id="PTHR30154">
    <property type="entry name" value="LEUCINE-RESPONSIVE REGULATORY PROTEIN"/>
    <property type="match status" value="1"/>
</dbReference>
<dbReference type="Proteomes" id="UP000319148">
    <property type="component" value="Unassembled WGS sequence"/>
</dbReference>
<dbReference type="SMART" id="SM00344">
    <property type="entry name" value="HTH_ASNC"/>
    <property type="match status" value="1"/>
</dbReference>
<dbReference type="PROSITE" id="PS50956">
    <property type="entry name" value="HTH_ASNC_2"/>
    <property type="match status" value="1"/>
</dbReference>
<evidence type="ECO:0000313" key="6">
    <source>
        <dbReference type="Proteomes" id="UP000319148"/>
    </source>
</evidence>